<keyword evidence="5" id="KW-1185">Reference proteome</keyword>
<reference evidence="5" key="1">
    <citation type="journal article" date="2019" name="Int. J. Syst. Evol. Microbiol.">
        <title>The Global Catalogue of Microorganisms (GCM) 10K type strain sequencing project: providing services to taxonomists for standard genome sequencing and annotation.</title>
        <authorList>
            <consortium name="The Broad Institute Genomics Platform"/>
            <consortium name="The Broad Institute Genome Sequencing Center for Infectious Disease"/>
            <person name="Wu L."/>
            <person name="Ma J."/>
        </authorList>
    </citation>
    <scope>NUCLEOTIDE SEQUENCE [LARGE SCALE GENOMIC DNA]</scope>
    <source>
        <strain evidence="5">JCM 17085</strain>
    </source>
</reference>
<gene>
    <name evidence="4" type="ORF">GCM10022392_17170</name>
</gene>
<dbReference type="Pfam" id="PF13715">
    <property type="entry name" value="CarbopepD_reg_2"/>
    <property type="match status" value="1"/>
</dbReference>
<dbReference type="InterPro" id="IPR008969">
    <property type="entry name" value="CarboxyPept-like_regulatory"/>
</dbReference>
<dbReference type="SUPFAM" id="SSF56935">
    <property type="entry name" value="Porins"/>
    <property type="match status" value="1"/>
</dbReference>
<evidence type="ECO:0000313" key="5">
    <source>
        <dbReference type="Proteomes" id="UP001500841"/>
    </source>
</evidence>
<dbReference type="EMBL" id="BAABCV010000005">
    <property type="protein sequence ID" value="GAA4094861.1"/>
    <property type="molecule type" value="Genomic_DNA"/>
</dbReference>
<organism evidence="4 5">
    <name type="scientific">Mucilaginibacter panaciglaebae</name>
    <dbReference type="NCBI Taxonomy" id="502331"/>
    <lineage>
        <taxon>Bacteria</taxon>
        <taxon>Pseudomonadati</taxon>
        <taxon>Bacteroidota</taxon>
        <taxon>Sphingobacteriia</taxon>
        <taxon>Sphingobacteriales</taxon>
        <taxon>Sphingobacteriaceae</taxon>
        <taxon>Mucilaginibacter</taxon>
    </lineage>
</organism>
<evidence type="ECO:0000256" key="1">
    <source>
        <dbReference type="SAM" id="MobiDB-lite"/>
    </source>
</evidence>
<sequence>MKFIIIPLFLIFSLAGSLFAQSTHNVRGTVVDTAKQTLPGTTVKLKTDLGDSLQVITDLNGKFVLSGIKGTKITLYVSTIGYQAIIKHYSFSPTDSTTLMIPPIVLKSESRMIKEVTVVGINPVKFTEDTVSYKIAAYPVRENAPVEDVLKKMPGVDVDANGNVSVQGKSVTKVRINGKDFMGGDVQSATKNIPADILESAQIIDDYGDQANLTGVKTGEPNKILNFTIRADKNYGYSLQANAGVGRDALPQQPGIDNNTRYMGSVNFFNFKGNRQITVLGNINNTNTNTFNFGGGGGGGNFGGGGGGGGGRAQRGGGNTGLASTKDGITIARAIGTNYRDQWGKYISVYGSYSFSDNSTFTQSNTLRTNSGLGTENTNQTTANDNPINHRFNFNLEYKPDTINYLKISPTFTYGSTNSTSVEDVDYRTNDTTTQAYRTHMLSRSTSPAFSTFLLYNHRFAKQGRNFSLFTQVSTSSSNSYSNPVLNYTAGVPNVPTNQVINSDNHTTTFGGNLSYLEPIGRISYLELSYNYNHSYTSNDKETDTLATGNVYNNYALLSNNYNYTFTTNRVGLNFRVIDTKYNYTLGLGVQPSVLDGRSITNNINTHKSQTNIVPAARFIYNFSRNEALSINYNGSSTQPSFDQLQPVVDLSSASYPVQGNPDLKQQFTNRVFVRYNSFGLESGNILFLNTSFNQISNYVATRTTTFRRLSSAVIAADPALKNFSNTTLTRYLNADGYYSASAQALFSKPWDDRRYTLSFNGNVSYTKYPGFVDVVDSNNVSSPTLKNISKTLTFTPGTRFRLDITDVVDAQASANYSISKTDNSLTGNSALTQNTNIRALTLGLAGKNYFGNWTFSYDYSKQINSGYTIPVTNPNILSVYLERRFLPQNRATLRLAAYDLFNQNTGFSVNSDGASVTQTSVNRLGRYYMLTFSLRLQKFAGRAPAQGEGDDRGGRGNRGGSGSDRPRGDRQRGGGGGNFGGGGGNFGGGGPQ</sequence>
<proteinExistence type="predicted"/>
<evidence type="ECO:0000313" key="4">
    <source>
        <dbReference type="EMBL" id="GAA4094861.1"/>
    </source>
</evidence>
<dbReference type="RefSeq" id="WP_345102943.1">
    <property type="nucleotide sequence ID" value="NZ_BAABCV010000005.1"/>
</dbReference>
<feature type="chain" id="PRO_5045512930" description="Outer membrane protein beta-barrel domain-containing protein" evidence="2">
    <location>
        <begin position="21"/>
        <end position="993"/>
    </location>
</feature>
<feature type="domain" description="Outer membrane protein beta-barrel" evidence="3">
    <location>
        <begin position="458"/>
        <end position="859"/>
    </location>
</feature>
<keyword evidence="2" id="KW-0732">Signal</keyword>
<dbReference type="Pfam" id="PF14905">
    <property type="entry name" value="OMP_b-brl_3"/>
    <property type="match status" value="1"/>
</dbReference>
<feature type="region of interest" description="Disordered" evidence="1">
    <location>
        <begin position="943"/>
        <end position="993"/>
    </location>
</feature>
<evidence type="ECO:0000256" key="2">
    <source>
        <dbReference type="SAM" id="SignalP"/>
    </source>
</evidence>
<comment type="caution">
    <text evidence="4">The sequence shown here is derived from an EMBL/GenBank/DDBJ whole genome shotgun (WGS) entry which is preliminary data.</text>
</comment>
<feature type="compositionally biased region" description="Gly residues" evidence="1">
    <location>
        <begin position="974"/>
        <end position="993"/>
    </location>
</feature>
<accession>A0ABP7WS07</accession>
<feature type="signal peptide" evidence="2">
    <location>
        <begin position="1"/>
        <end position="20"/>
    </location>
</feature>
<dbReference type="SUPFAM" id="SSF49464">
    <property type="entry name" value="Carboxypeptidase regulatory domain-like"/>
    <property type="match status" value="1"/>
</dbReference>
<dbReference type="InterPro" id="IPR041700">
    <property type="entry name" value="OMP_b-brl_3"/>
</dbReference>
<name>A0ABP7WS07_9SPHI</name>
<protein>
    <recommendedName>
        <fullName evidence="3">Outer membrane protein beta-barrel domain-containing protein</fullName>
    </recommendedName>
</protein>
<evidence type="ECO:0000259" key="3">
    <source>
        <dbReference type="Pfam" id="PF14905"/>
    </source>
</evidence>
<dbReference type="Proteomes" id="UP001500841">
    <property type="component" value="Unassembled WGS sequence"/>
</dbReference>